<evidence type="ECO:0000313" key="2">
    <source>
        <dbReference type="Proteomes" id="UP000233769"/>
    </source>
</evidence>
<evidence type="ECO:0008006" key="3">
    <source>
        <dbReference type="Google" id="ProtNLM"/>
    </source>
</evidence>
<dbReference type="EMBL" id="LT962688">
    <property type="protein sequence ID" value="SOR28601.1"/>
    <property type="molecule type" value="Genomic_DNA"/>
</dbReference>
<dbReference type="PIRSF" id="PIRSF031780">
    <property type="entry name" value="UCP031780"/>
    <property type="match status" value="1"/>
</dbReference>
<sequence>MTTFDERKQAFEHRFVHEEEQRFRVRTRRNLLLATWACERMRLHGDAAQRFVEDFTDRGVLTADERLLAELHADLVSAGVEETLPALRREMERCAALARAEQRVGLALDQGSSA</sequence>
<dbReference type="AlphaFoldDB" id="A0A2N9AML4"/>
<dbReference type="InterPro" id="IPR009945">
    <property type="entry name" value="ATPase_inh_sub_z"/>
</dbReference>
<name>A0A2N9AML4_METEX</name>
<dbReference type="Gene3D" id="1.10.790.20">
    <property type="entry name" value="Domain of unknown function DUF1476"/>
    <property type="match status" value="1"/>
</dbReference>
<dbReference type="Proteomes" id="UP000233769">
    <property type="component" value="Chromosome tk0001"/>
</dbReference>
<reference evidence="2" key="1">
    <citation type="submission" date="2017-10" db="EMBL/GenBank/DDBJ databases">
        <authorList>
            <person name="Regsiter A."/>
            <person name="William W."/>
        </authorList>
    </citation>
    <scope>NUCLEOTIDE SEQUENCE [LARGE SCALE GENOMIC DNA]</scope>
</reference>
<accession>A0A2N9AML4</accession>
<protein>
    <recommendedName>
        <fullName evidence="3">Aldolase</fullName>
    </recommendedName>
</protein>
<proteinExistence type="predicted"/>
<evidence type="ECO:0000313" key="1">
    <source>
        <dbReference type="EMBL" id="SOR28601.1"/>
    </source>
</evidence>
<dbReference type="Pfam" id="PF07345">
    <property type="entry name" value="ATPaseInh_sub_z"/>
    <property type="match status" value="1"/>
</dbReference>
<dbReference type="InterPro" id="IPR038293">
    <property type="entry name" value="ATPase_inh_sub_z_sf"/>
</dbReference>
<organism evidence="1 2">
    <name type="scientific">Methylorubrum extorquens</name>
    <name type="common">Methylobacterium dichloromethanicum</name>
    <name type="synonym">Methylobacterium extorquens</name>
    <dbReference type="NCBI Taxonomy" id="408"/>
    <lineage>
        <taxon>Bacteria</taxon>
        <taxon>Pseudomonadati</taxon>
        <taxon>Pseudomonadota</taxon>
        <taxon>Alphaproteobacteria</taxon>
        <taxon>Hyphomicrobiales</taxon>
        <taxon>Methylobacteriaceae</taxon>
        <taxon>Methylorubrum</taxon>
    </lineage>
</organism>
<dbReference type="RefSeq" id="WP_012753395.1">
    <property type="nucleotide sequence ID" value="NZ_CP110131.1"/>
</dbReference>
<dbReference type="GeneID" id="72991316"/>
<gene>
    <name evidence="1" type="ORF">TK0001_1999</name>
</gene>
<dbReference type="OMA" id="QSDHQIR"/>